<dbReference type="KEGG" id="ppsc:EHS13_06005"/>
<dbReference type="Pfam" id="PF03795">
    <property type="entry name" value="YCII"/>
    <property type="match status" value="1"/>
</dbReference>
<dbReference type="AlphaFoldDB" id="A0A6B8RE43"/>
<dbReference type="SUPFAM" id="SSF54909">
    <property type="entry name" value="Dimeric alpha+beta barrel"/>
    <property type="match status" value="1"/>
</dbReference>
<accession>A0A6B8RE43</accession>
<evidence type="ECO:0000313" key="4">
    <source>
        <dbReference type="Proteomes" id="UP000426246"/>
    </source>
</evidence>
<evidence type="ECO:0000259" key="2">
    <source>
        <dbReference type="Pfam" id="PF03795"/>
    </source>
</evidence>
<evidence type="ECO:0000256" key="1">
    <source>
        <dbReference type="ARBA" id="ARBA00007689"/>
    </source>
</evidence>
<organism evidence="3 4">
    <name type="scientific">Paenibacillus psychroresistens</name>
    <dbReference type="NCBI Taxonomy" id="1778678"/>
    <lineage>
        <taxon>Bacteria</taxon>
        <taxon>Bacillati</taxon>
        <taxon>Bacillota</taxon>
        <taxon>Bacilli</taxon>
        <taxon>Bacillales</taxon>
        <taxon>Paenibacillaceae</taxon>
        <taxon>Paenibacillus</taxon>
    </lineage>
</organism>
<dbReference type="InterPro" id="IPR011008">
    <property type="entry name" value="Dimeric_a/b-barrel"/>
</dbReference>
<keyword evidence="4" id="KW-1185">Reference proteome</keyword>
<dbReference type="RefSeq" id="WP_155699496.1">
    <property type="nucleotide sequence ID" value="NZ_CP034235.1"/>
</dbReference>
<reference evidence="4" key="1">
    <citation type="submission" date="2018-11" db="EMBL/GenBank/DDBJ databases">
        <title>Complete genome sequence of Paenibacillus sp. ML311-T8.</title>
        <authorList>
            <person name="Nam Y.-D."/>
            <person name="Kang J."/>
            <person name="Chung W.-H."/>
            <person name="Park Y.S."/>
        </authorList>
    </citation>
    <scope>NUCLEOTIDE SEQUENCE [LARGE SCALE GENOMIC DNA]</scope>
    <source>
        <strain evidence="4">ML311-T8</strain>
    </source>
</reference>
<feature type="domain" description="YCII-related" evidence="2">
    <location>
        <begin position="29"/>
        <end position="85"/>
    </location>
</feature>
<dbReference type="Gene3D" id="3.30.70.1060">
    <property type="entry name" value="Dimeric alpha+beta barrel"/>
    <property type="match status" value="1"/>
</dbReference>
<evidence type="ECO:0000313" key="3">
    <source>
        <dbReference type="EMBL" id="QGQ94489.1"/>
    </source>
</evidence>
<protein>
    <recommendedName>
        <fullName evidence="2">YCII-related domain-containing protein</fullName>
    </recommendedName>
</protein>
<name>A0A6B8RE43_9BACL</name>
<sequence>MDQQLEFLYVFTPKRENFISTMTLEEQIAFMQHLSYTAALSAEGKLIFSGACTDGSYGTIVFNAPSLEAAEEIFNNDPAVKAQIVNATLHPFRVGSIRSK</sequence>
<dbReference type="Proteomes" id="UP000426246">
    <property type="component" value="Chromosome"/>
</dbReference>
<dbReference type="EMBL" id="CP034235">
    <property type="protein sequence ID" value="QGQ94489.1"/>
    <property type="molecule type" value="Genomic_DNA"/>
</dbReference>
<dbReference type="InterPro" id="IPR005545">
    <property type="entry name" value="YCII"/>
</dbReference>
<proteinExistence type="inferred from homology"/>
<comment type="similarity">
    <text evidence="1">Belongs to the YciI family.</text>
</comment>
<dbReference type="OrthoDB" id="8589613at2"/>
<gene>
    <name evidence="3" type="ORF">EHS13_06005</name>
</gene>